<dbReference type="Gene3D" id="3.30.420.180">
    <property type="entry name" value="CobE/GbiG C-terminal domain"/>
    <property type="match status" value="1"/>
</dbReference>
<dbReference type="InterPro" id="IPR002750">
    <property type="entry name" value="CobE/GbiG_C"/>
</dbReference>
<proteinExistence type="predicted"/>
<dbReference type="SUPFAM" id="SSF159672">
    <property type="entry name" value="CbiG N-terminal domain-like"/>
    <property type="match status" value="1"/>
</dbReference>
<feature type="domain" description="CobE/GbiG C-terminal" evidence="1">
    <location>
        <begin position="247"/>
        <end position="363"/>
    </location>
</feature>
<evidence type="ECO:0000313" key="4">
    <source>
        <dbReference type="EMBL" id="GAA6268972.1"/>
    </source>
</evidence>
<organism evidence="4 5">
    <name type="scientific">Enterocloster alcoholdehydrogenati</name>
    <dbReference type="NCBI Taxonomy" id="2547410"/>
    <lineage>
        <taxon>Bacteria</taxon>
        <taxon>Bacillati</taxon>
        <taxon>Bacillota</taxon>
        <taxon>Clostridia</taxon>
        <taxon>Lachnospirales</taxon>
        <taxon>Lachnospiraceae</taxon>
        <taxon>Enterocloster</taxon>
    </lineage>
</organism>
<dbReference type="Pfam" id="PF01890">
    <property type="entry name" value="CbiG_C"/>
    <property type="match status" value="1"/>
</dbReference>
<gene>
    <name evidence="4" type="primary">cbiG</name>
    <name evidence="4" type="ORF">F130042H8_20320</name>
</gene>
<evidence type="ECO:0000313" key="5">
    <source>
        <dbReference type="Proteomes" id="UP001600894"/>
    </source>
</evidence>
<dbReference type="EMBL" id="BAABXL010000001">
    <property type="protein sequence ID" value="GAA6268972.1"/>
    <property type="molecule type" value="Genomic_DNA"/>
</dbReference>
<protein>
    <submittedName>
        <fullName evidence="4">Cobalt-precorrin 5A hydrolase</fullName>
    </submittedName>
</protein>
<sequence>MKFAVVCFTERGALICRRLYTYFNSRGVECVTRVPTRFLKEEWKKDGMSGQAEELSWWTGRQFEEKNAVIFVGAVGIAVRAIAPWVKDKLSDPPVVAVDEAGRFCVPLLSGHVGGANELALEIADELGAAAVVTTATDVNGLFAADLFAAGNGLEITDRREAKEISARILEGEPVGFFSDFQVDQIPRGCEETWHRHNIWVTVRTGLTEKGGQRDWPCGILRDSRPGEGCTETSESAGILRLVPKAVVLGIGCRRGVPPELLRIQVKTVLSEAGIDWRGVKRIASIDLKKDEPAILTLGAEEGINLQFYTAEELKKVKGTFSESPFVENTVGIGNVCERAACGEGGRLIFGKTAGNGVTVAAALEEIPLLKSSCGFGRKD</sequence>
<dbReference type="PANTHER" id="PTHR37477:SF1">
    <property type="entry name" value="COBALT-PRECORRIN-5A HYDROLASE"/>
    <property type="match status" value="1"/>
</dbReference>
<dbReference type="RefSeq" id="WP_390469888.1">
    <property type="nucleotide sequence ID" value="NZ_BAABXL010000001.1"/>
</dbReference>
<feature type="domain" description="Cobalamin biosynthesis central region" evidence="3">
    <location>
        <begin position="144"/>
        <end position="184"/>
    </location>
</feature>
<name>A0ABQ0AY68_9FIRM</name>
<reference evidence="4 5" key="1">
    <citation type="submission" date="2024-04" db="EMBL/GenBank/DDBJ databases">
        <title>Defined microbial consortia suppress multidrug-resistant proinflammatory Enterobacteriaceae via ecological control.</title>
        <authorList>
            <person name="Furuichi M."/>
            <person name="Kawaguchi T."/>
            <person name="Pust M."/>
            <person name="Yasuma K."/>
            <person name="Plichta D."/>
            <person name="Hasegawa N."/>
            <person name="Ohya T."/>
            <person name="Bhattarai S."/>
            <person name="Sasajima S."/>
            <person name="Aoto Y."/>
            <person name="Tuganbaev T."/>
            <person name="Yaginuma M."/>
            <person name="Ueda M."/>
            <person name="Okahashi N."/>
            <person name="Amafuji K."/>
            <person name="Kiridooshi Y."/>
            <person name="Sugita K."/>
            <person name="Strazar M."/>
            <person name="Skelly A."/>
            <person name="Suda W."/>
            <person name="Hattori M."/>
            <person name="Nakamoto N."/>
            <person name="Caballero S."/>
            <person name="Norman J."/>
            <person name="Olle B."/>
            <person name="Tanoue T."/>
            <person name="Arita M."/>
            <person name="Bucci V."/>
            <person name="Atarashi K."/>
            <person name="Xavier R."/>
            <person name="Honda K."/>
        </authorList>
    </citation>
    <scope>NUCLEOTIDE SEQUENCE [LARGE SCALE GENOMIC DNA]</scope>
    <source>
        <strain evidence="5">f13</strain>
    </source>
</reference>
<comment type="caution">
    <text evidence="4">The sequence shown here is derived from an EMBL/GenBank/DDBJ whole genome shotgun (WGS) entry which is preliminary data.</text>
</comment>
<dbReference type="Pfam" id="PF11761">
    <property type="entry name" value="CbiG_mid"/>
    <property type="match status" value="1"/>
</dbReference>
<evidence type="ECO:0000259" key="2">
    <source>
        <dbReference type="Pfam" id="PF11760"/>
    </source>
</evidence>
<dbReference type="SUPFAM" id="SSF159664">
    <property type="entry name" value="CobE/GbiG C-terminal domain-like"/>
    <property type="match status" value="1"/>
</dbReference>
<keyword evidence="5" id="KW-1185">Reference proteome</keyword>
<dbReference type="InterPro" id="IPR052553">
    <property type="entry name" value="CbiG_hydrolase"/>
</dbReference>
<accession>A0ABQ0AY68</accession>
<dbReference type="Pfam" id="PF11760">
    <property type="entry name" value="CbiG_N"/>
    <property type="match status" value="1"/>
</dbReference>
<feature type="domain" description="Cobalamin synthesis G N-terminal" evidence="2">
    <location>
        <begin position="60"/>
        <end position="138"/>
    </location>
</feature>
<dbReference type="Gene3D" id="3.40.50.11220">
    <property type="match status" value="1"/>
</dbReference>
<dbReference type="Proteomes" id="UP001600894">
    <property type="component" value="Unassembled WGS sequence"/>
</dbReference>
<dbReference type="InterPro" id="IPR021744">
    <property type="entry name" value="CbiG_N"/>
</dbReference>
<evidence type="ECO:0000259" key="3">
    <source>
        <dbReference type="Pfam" id="PF11761"/>
    </source>
</evidence>
<dbReference type="InterPro" id="IPR036518">
    <property type="entry name" value="CobE/GbiG_C_sf"/>
</dbReference>
<dbReference type="PANTHER" id="PTHR37477">
    <property type="entry name" value="COBALT-PRECORRIN-5A HYDROLASE"/>
    <property type="match status" value="1"/>
</dbReference>
<keyword evidence="4" id="KW-0378">Hydrolase</keyword>
<dbReference type="GO" id="GO:0016787">
    <property type="term" value="F:hydrolase activity"/>
    <property type="evidence" value="ECO:0007669"/>
    <property type="project" value="UniProtKB-KW"/>
</dbReference>
<evidence type="ECO:0000259" key="1">
    <source>
        <dbReference type="Pfam" id="PF01890"/>
    </source>
</evidence>
<dbReference type="InterPro" id="IPR038029">
    <property type="entry name" value="GbiG_N_sf"/>
</dbReference>
<dbReference type="InterPro" id="IPR021745">
    <property type="entry name" value="CbiG_mid"/>
</dbReference>